<protein>
    <recommendedName>
        <fullName evidence="3">F-box domain-containing protein</fullName>
    </recommendedName>
</protein>
<evidence type="ECO:0000313" key="1">
    <source>
        <dbReference type="EMBL" id="KAF9467640.1"/>
    </source>
</evidence>
<proteinExistence type="predicted"/>
<dbReference type="OrthoDB" id="2915292at2759"/>
<evidence type="ECO:0000313" key="2">
    <source>
        <dbReference type="Proteomes" id="UP000807353"/>
    </source>
</evidence>
<keyword evidence="2" id="KW-1185">Reference proteome</keyword>
<accession>A0A9P5YFC0</accession>
<dbReference type="EMBL" id="MU150236">
    <property type="protein sequence ID" value="KAF9467640.1"/>
    <property type="molecule type" value="Genomic_DNA"/>
</dbReference>
<evidence type="ECO:0008006" key="3">
    <source>
        <dbReference type="Google" id="ProtNLM"/>
    </source>
</evidence>
<reference evidence="1" key="1">
    <citation type="submission" date="2020-11" db="EMBL/GenBank/DDBJ databases">
        <authorList>
            <consortium name="DOE Joint Genome Institute"/>
            <person name="Ahrendt S."/>
            <person name="Riley R."/>
            <person name="Andreopoulos W."/>
            <person name="Labutti K."/>
            <person name="Pangilinan J."/>
            <person name="Ruiz-Duenas F.J."/>
            <person name="Barrasa J.M."/>
            <person name="Sanchez-Garcia M."/>
            <person name="Camarero S."/>
            <person name="Miyauchi S."/>
            <person name="Serrano A."/>
            <person name="Linde D."/>
            <person name="Babiker R."/>
            <person name="Drula E."/>
            <person name="Ayuso-Fernandez I."/>
            <person name="Pacheco R."/>
            <person name="Padilla G."/>
            <person name="Ferreira P."/>
            <person name="Barriuso J."/>
            <person name="Kellner H."/>
            <person name="Castanera R."/>
            <person name="Alfaro M."/>
            <person name="Ramirez L."/>
            <person name="Pisabarro A.G."/>
            <person name="Kuo A."/>
            <person name="Tritt A."/>
            <person name="Lipzen A."/>
            <person name="He G."/>
            <person name="Yan M."/>
            <person name="Ng V."/>
            <person name="Cullen D."/>
            <person name="Martin F."/>
            <person name="Rosso M.-N."/>
            <person name="Henrissat B."/>
            <person name="Hibbett D."/>
            <person name="Martinez A.T."/>
            <person name="Grigoriev I.V."/>
        </authorList>
    </citation>
    <scope>NUCLEOTIDE SEQUENCE</scope>
    <source>
        <strain evidence="1">CBS 247.69</strain>
    </source>
</reference>
<name>A0A9P5YFC0_9AGAR</name>
<sequence>MRRRRHLTLSFTGPPAPFPKATSLIMSTPFSIRLPVEVWLHILSFIPGGMEIRRLIGLNHIFFEAAMNDIFREVIFVPSDNSGCNLKRLTQIREPSIGHRIRSLYVRPPTIELGPPRAGVLSSLKNIIYHSHRSIRRKKRNNAILKALYLAIPNCKNVRELTLHHEAGFATKDTPSPVFLQNMWSVVGPNLRKLRIISPWERLSLLLEEKATLPVTNLEELSITFILLRSFENVPWSPVPILTSRSFIAFAQSQRHSLQSLTISSFERLEMSSYFEELGYFPRLKQLRILVMMDRHTLPQPSSLTRFLDMHKDTLETIGIIPKIERMDETYRTWISGEFTTLEFPALQSLKIGSWGFAFPHVPRLTLVSLNVRHPSYIRSVKRELERASGNRKISKIRHITNTDLEVELVPPAEQRVPHNFRSCFYDK</sequence>
<organism evidence="1 2">
    <name type="scientific">Collybia nuda</name>
    <dbReference type="NCBI Taxonomy" id="64659"/>
    <lineage>
        <taxon>Eukaryota</taxon>
        <taxon>Fungi</taxon>
        <taxon>Dikarya</taxon>
        <taxon>Basidiomycota</taxon>
        <taxon>Agaricomycotina</taxon>
        <taxon>Agaricomycetes</taxon>
        <taxon>Agaricomycetidae</taxon>
        <taxon>Agaricales</taxon>
        <taxon>Tricholomatineae</taxon>
        <taxon>Clitocybaceae</taxon>
        <taxon>Collybia</taxon>
    </lineage>
</organism>
<dbReference type="AlphaFoldDB" id="A0A9P5YFC0"/>
<gene>
    <name evidence="1" type="ORF">BDZ94DRAFT_972268</name>
</gene>
<dbReference type="Proteomes" id="UP000807353">
    <property type="component" value="Unassembled WGS sequence"/>
</dbReference>
<comment type="caution">
    <text evidence="1">The sequence shown here is derived from an EMBL/GenBank/DDBJ whole genome shotgun (WGS) entry which is preliminary data.</text>
</comment>